<reference evidence="2 3" key="1">
    <citation type="journal article" date="2013" name="Mar. Genomics">
        <title>Expression of sulfatases in Rhodopirellula baltica and the diversity of sulfatases in the genus Rhodopirellula.</title>
        <authorList>
            <person name="Wegner C.E."/>
            <person name="Richter-Heitmann T."/>
            <person name="Klindworth A."/>
            <person name="Klockow C."/>
            <person name="Richter M."/>
            <person name="Achstetter T."/>
            <person name="Glockner F.O."/>
            <person name="Harder J."/>
        </authorList>
    </citation>
    <scope>NUCLEOTIDE SEQUENCE [LARGE SCALE GENOMIC DNA]</scope>
    <source>
        <strain evidence="2 3">SM1</strain>
    </source>
</reference>
<comment type="caution">
    <text evidence="2">The sequence shown here is derived from an EMBL/GenBank/DDBJ whole genome shotgun (WGS) entry which is preliminary data.</text>
</comment>
<feature type="domain" description="Alginate lyase 2" evidence="1">
    <location>
        <begin position="12"/>
        <end position="233"/>
    </location>
</feature>
<keyword evidence="3" id="KW-1185">Reference proteome</keyword>
<proteinExistence type="predicted"/>
<gene>
    <name evidence="2" type="ORF">RMSM_03490</name>
</gene>
<evidence type="ECO:0000313" key="2">
    <source>
        <dbReference type="EMBL" id="EMI19585.1"/>
    </source>
</evidence>
<dbReference type="Proteomes" id="UP000011991">
    <property type="component" value="Unassembled WGS sequence"/>
</dbReference>
<dbReference type="SUPFAM" id="SSF49899">
    <property type="entry name" value="Concanavalin A-like lectins/glucanases"/>
    <property type="match status" value="1"/>
</dbReference>
<evidence type="ECO:0000259" key="1">
    <source>
        <dbReference type="Pfam" id="PF08787"/>
    </source>
</evidence>
<dbReference type="Gene3D" id="2.60.120.200">
    <property type="match status" value="1"/>
</dbReference>
<dbReference type="PATRIC" id="fig|1265738.3.peg.3488"/>
<protein>
    <submittedName>
        <fullName evidence="2">Alginate lyase 2 domain protein</fullName>
    </submittedName>
</protein>
<accession>M5RJV1</accession>
<evidence type="ECO:0000313" key="3">
    <source>
        <dbReference type="Proteomes" id="UP000011991"/>
    </source>
</evidence>
<organism evidence="2 3">
    <name type="scientific">Rhodopirellula maiorica SM1</name>
    <dbReference type="NCBI Taxonomy" id="1265738"/>
    <lineage>
        <taxon>Bacteria</taxon>
        <taxon>Pseudomonadati</taxon>
        <taxon>Planctomycetota</taxon>
        <taxon>Planctomycetia</taxon>
        <taxon>Pirellulales</taxon>
        <taxon>Pirellulaceae</taxon>
        <taxon>Novipirellula</taxon>
    </lineage>
</organism>
<dbReference type="GO" id="GO:0016829">
    <property type="term" value="F:lyase activity"/>
    <property type="evidence" value="ECO:0007669"/>
    <property type="project" value="UniProtKB-KW"/>
</dbReference>
<dbReference type="EMBL" id="ANOG01000504">
    <property type="protein sequence ID" value="EMI19585.1"/>
    <property type="molecule type" value="Genomic_DNA"/>
</dbReference>
<dbReference type="AlphaFoldDB" id="M5RJV1"/>
<dbReference type="Pfam" id="PF08787">
    <property type="entry name" value="Alginate_lyase2"/>
    <property type="match status" value="1"/>
</dbReference>
<name>M5RJV1_9BACT</name>
<keyword evidence="2" id="KW-0456">Lyase</keyword>
<sequence length="237" mass="26007">MRVVPTDDHGDIDLNCWKLTLPVDASGSTDGKATEIPVTKLVSGYNDSYFKKNANGSVTFWCPVTGAKTEGTEYPRSELREMLDPGDPSVNWTAQGTHILDAECRISKIPSSSKVIIGQIHSYTGKAKPLVKLQYFKNRIEALVKVSPTAGKDKKLTFPNIEFNTAISYQFQLNDGLLTITVNGESQSQDIIDSNSGWGDETFYFKAGVYVQDNEGDESEGAQATFSKLAVTHNAKR</sequence>
<dbReference type="InterPro" id="IPR013320">
    <property type="entry name" value="ConA-like_dom_sf"/>
</dbReference>
<dbReference type="InterPro" id="IPR014895">
    <property type="entry name" value="Alginate_lyase_2"/>
</dbReference>